<dbReference type="OrthoDB" id="9797695at2"/>
<keyword evidence="2" id="KW-0378">Hydrolase</keyword>
<dbReference type="InterPro" id="IPR000073">
    <property type="entry name" value="AB_hydrolase_1"/>
</dbReference>
<dbReference type="InterPro" id="IPR000639">
    <property type="entry name" value="Epox_hydrolase-like"/>
</dbReference>
<organism evidence="2 3">
    <name type="scientific">Aphanothece hegewaldii CCALA 016</name>
    <dbReference type="NCBI Taxonomy" id="2107694"/>
    <lineage>
        <taxon>Bacteria</taxon>
        <taxon>Bacillati</taxon>
        <taxon>Cyanobacteriota</taxon>
        <taxon>Cyanophyceae</taxon>
        <taxon>Oscillatoriophycideae</taxon>
        <taxon>Chroococcales</taxon>
        <taxon>Aphanothecaceae</taxon>
        <taxon>Aphanothece</taxon>
    </lineage>
</organism>
<dbReference type="GO" id="GO:0016787">
    <property type="term" value="F:hydrolase activity"/>
    <property type="evidence" value="ECO:0007669"/>
    <property type="project" value="UniProtKB-KW"/>
</dbReference>
<sequence>MSEKTIDVNSLKWFYREVTPQQTSDVSPVLLLHGLPSHSYTWRQLLLILDDYNLKAIAPDWLGSGSSDKPSQREFAYTPEAYLKAFSDLLQTLELEKISLVVQGYLGSVGLQYALRFPNTIDRLVILNTPLSNTVKLPWMMQQWGLPLAGEMLTQDPILVDRTLEKGSGFIISDNDLAMYRQPYLKSSAVGRALVSTIRNLKLAESMSEIEKGLVTWEKPTLVIWGMADPWLSSTDVNKLKENKNLELVTLEEAKHYPQEHWNKEISPLIVNFLGRR</sequence>
<keyword evidence="3" id="KW-1185">Reference proteome</keyword>
<protein>
    <submittedName>
        <fullName evidence="2">Hydrolase</fullName>
    </submittedName>
</protein>
<dbReference type="Gene3D" id="3.40.50.1820">
    <property type="entry name" value="alpha/beta hydrolase"/>
    <property type="match status" value="1"/>
</dbReference>
<comment type="caution">
    <text evidence="2">The sequence shown here is derived from an EMBL/GenBank/DDBJ whole genome shotgun (WGS) entry which is preliminary data.</text>
</comment>
<dbReference type="SUPFAM" id="SSF53474">
    <property type="entry name" value="alpha/beta-Hydrolases"/>
    <property type="match status" value="1"/>
</dbReference>
<name>A0A2T1LSH0_9CHRO</name>
<dbReference type="Pfam" id="PF00561">
    <property type="entry name" value="Abhydrolase_1"/>
    <property type="match status" value="1"/>
</dbReference>
<dbReference type="Proteomes" id="UP000239001">
    <property type="component" value="Unassembled WGS sequence"/>
</dbReference>
<proteinExistence type="predicted"/>
<dbReference type="EMBL" id="PXOH01000036">
    <property type="protein sequence ID" value="PSF32690.1"/>
    <property type="molecule type" value="Genomic_DNA"/>
</dbReference>
<dbReference type="PRINTS" id="PR00111">
    <property type="entry name" value="ABHYDROLASE"/>
</dbReference>
<dbReference type="PANTHER" id="PTHR43194:SF2">
    <property type="entry name" value="PEROXISOMAL MEMBRANE PROTEIN LPX1"/>
    <property type="match status" value="1"/>
</dbReference>
<feature type="domain" description="AB hydrolase-1" evidence="1">
    <location>
        <begin position="28"/>
        <end position="259"/>
    </location>
</feature>
<evidence type="ECO:0000313" key="2">
    <source>
        <dbReference type="EMBL" id="PSF32690.1"/>
    </source>
</evidence>
<dbReference type="PRINTS" id="PR00412">
    <property type="entry name" value="EPOXHYDRLASE"/>
</dbReference>
<dbReference type="InterPro" id="IPR029058">
    <property type="entry name" value="AB_hydrolase_fold"/>
</dbReference>
<evidence type="ECO:0000313" key="3">
    <source>
        <dbReference type="Proteomes" id="UP000239001"/>
    </source>
</evidence>
<gene>
    <name evidence="2" type="ORF">C7H19_21345</name>
</gene>
<reference evidence="2 3" key="1">
    <citation type="submission" date="2018-03" db="EMBL/GenBank/DDBJ databases">
        <title>The ancient ancestry and fast evolution of plastids.</title>
        <authorList>
            <person name="Moore K.R."/>
            <person name="Magnabosco C."/>
            <person name="Momper L."/>
            <person name="Gold D.A."/>
            <person name="Bosak T."/>
            <person name="Fournier G.P."/>
        </authorList>
    </citation>
    <scope>NUCLEOTIDE SEQUENCE [LARGE SCALE GENOMIC DNA]</scope>
    <source>
        <strain evidence="2 3">CCALA 016</strain>
    </source>
</reference>
<reference evidence="2 3" key="2">
    <citation type="submission" date="2018-03" db="EMBL/GenBank/DDBJ databases">
        <authorList>
            <person name="Keele B.F."/>
        </authorList>
    </citation>
    <scope>NUCLEOTIDE SEQUENCE [LARGE SCALE GENOMIC DNA]</scope>
    <source>
        <strain evidence="2 3">CCALA 016</strain>
    </source>
</reference>
<dbReference type="InterPro" id="IPR050228">
    <property type="entry name" value="Carboxylesterase_BioH"/>
</dbReference>
<dbReference type="AlphaFoldDB" id="A0A2T1LSH0"/>
<accession>A0A2T1LSH0</accession>
<evidence type="ECO:0000259" key="1">
    <source>
        <dbReference type="Pfam" id="PF00561"/>
    </source>
</evidence>
<dbReference type="PANTHER" id="PTHR43194">
    <property type="entry name" value="HYDROLASE ALPHA/BETA FOLD FAMILY"/>
    <property type="match status" value="1"/>
</dbReference>